<gene>
    <name evidence="2" type="ORF">NCTC11621_00447</name>
</gene>
<dbReference type="EMBL" id="UGTV01000015">
    <property type="protein sequence ID" value="SUC09241.1"/>
    <property type="molecule type" value="Genomic_DNA"/>
</dbReference>
<name>A0A379ETJ0_9PAST</name>
<sequence length="171" mass="19955">MLNLSAQQFASWEQPIEMLYACHNKVKHFCHQLSILPNYLAEYGCNQAVKNDVQQILTYFNQSAPLHHQDEEEDFFPALLKKVPQVRSEIAKLAIQHSLLHQTWEKLSVQLRELLANQRTDIDAELINKFIASYEQHIAIEEPLFELGKQYLSIEELTNMGKVMFARRCVK</sequence>
<proteinExistence type="predicted"/>
<dbReference type="Pfam" id="PF01814">
    <property type="entry name" value="Hemerythrin"/>
    <property type="match status" value="1"/>
</dbReference>
<dbReference type="RefSeq" id="WP_115322442.1">
    <property type="nucleotide sequence ID" value="NZ_UGTV01000015.1"/>
</dbReference>
<evidence type="ECO:0000313" key="2">
    <source>
        <dbReference type="EMBL" id="SUC09241.1"/>
    </source>
</evidence>
<dbReference type="Gene3D" id="1.20.120.520">
    <property type="entry name" value="nmb1532 protein domain like"/>
    <property type="match status" value="1"/>
</dbReference>
<dbReference type="InterPro" id="IPR012312">
    <property type="entry name" value="Hemerythrin-like"/>
</dbReference>
<dbReference type="AlphaFoldDB" id="A0A379ETJ0"/>
<dbReference type="Proteomes" id="UP000254704">
    <property type="component" value="Unassembled WGS sequence"/>
</dbReference>
<organism evidence="2 3">
    <name type="scientific">Pasteurella canis</name>
    <dbReference type="NCBI Taxonomy" id="753"/>
    <lineage>
        <taxon>Bacteria</taxon>
        <taxon>Pseudomonadati</taxon>
        <taxon>Pseudomonadota</taxon>
        <taxon>Gammaproteobacteria</taxon>
        <taxon>Pasteurellales</taxon>
        <taxon>Pasteurellaceae</taxon>
        <taxon>Pasteurella</taxon>
    </lineage>
</organism>
<reference evidence="2 3" key="1">
    <citation type="submission" date="2018-06" db="EMBL/GenBank/DDBJ databases">
        <authorList>
            <consortium name="Pathogen Informatics"/>
            <person name="Doyle S."/>
        </authorList>
    </citation>
    <scope>NUCLEOTIDE SEQUENCE [LARGE SCALE GENOMIC DNA]</scope>
    <source>
        <strain evidence="2 3">NCTC11621</strain>
    </source>
</reference>
<accession>A0A379ETJ0</accession>
<feature type="domain" description="Hemerythrin-like" evidence="1">
    <location>
        <begin position="15"/>
        <end position="142"/>
    </location>
</feature>
<evidence type="ECO:0000259" key="1">
    <source>
        <dbReference type="Pfam" id="PF01814"/>
    </source>
</evidence>
<dbReference type="CDD" id="cd12108">
    <property type="entry name" value="Hr-like"/>
    <property type="match status" value="1"/>
</dbReference>
<evidence type="ECO:0000313" key="3">
    <source>
        <dbReference type="Proteomes" id="UP000254704"/>
    </source>
</evidence>
<protein>
    <submittedName>
        <fullName evidence="2">Uncharacterized conserved protein</fullName>
    </submittedName>
</protein>